<dbReference type="AlphaFoldDB" id="A0A0W0FV06"/>
<dbReference type="GO" id="GO:0007265">
    <property type="term" value="P:Ras protein signal transduction"/>
    <property type="evidence" value="ECO:0007669"/>
    <property type="project" value="TreeGrafter"/>
</dbReference>
<dbReference type="SUPFAM" id="SSF50044">
    <property type="entry name" value="SH3-domain"/>
    <property type="match status" value="1"/>
</dbReference>
<evidence type="ECO:0000259" key="7">
    <source>
        <dbReference type="PROSITE" id="PS50009"/>
    </source>
</evidence>
<evidence type="ECO:0000313" key="9">
    <source>
        <dbReference type="EMBL" id="KTB39978.1"/>
    </source>
</evidence>
<dbReference type="Pfam" id="PF00617">
    <property type="entry name" value="RasGEF"/>
    <property type="match status" value="1"/>
</dbReference>
<dbReference type="Gene3D" id="1.20.870.10">
    <property type="entry name" value="Son of sevenless (SoS) protein Chain: S domain 1"/>
    <property type="match status" value="1"/>
</dbReference>
<dbReference type="InterPro" id="IPR036028">
    <property type="entry name" value="SH3-like_dom_sf"/>
</dbReference>
<feature type="compositionally biased region" description="Polar residues" evidence="5">
    <location>
        <begin position="186"/>
        <end position="196"/>
    </location>
</feature>
<dbReference type="Pfam" id="PF00618">
    <property type="entry name" value="RasGEF_N"/>
    <property type="match status" value="1"/>
</dbReference>
<dbReference type="PRINTS" id="PR00452">
    <property type="entry name" value="SH3DOMAIN"/>
</dbReference>
<evidence type="ECO:0000313" key="10">
    <source>
        <dbReference type="Proteomes" id="UP000054988"/>
    </source>
</evidence>
<dbReference type="Gene3D" id="2.30.30.40">
    <property type="entry name" value="SH3 Domains"/>
    <property type="match status" value="1"/>
</dbReference>
<dbReference type="CDD" id="cd11883">
    <property type="entry name" value="SH3_Sdc25"/>
    <property type="match status" value="1"/>
</dbReference>
<feature type="domain" description="Ras-GEF" evidence="7">
    <location>
        <begin position="991"/>
        <end position="1226"/>
    </location>
</feature>
<dbReference type="Proteomes" id="UP000054988">
    <property type="component" value="Unassembled WGS sequence"/>
</dbReference>
<proteinExistence type="predicted"/>
<accession>A0A0W0FV06</accession>
<dbReference type="eggNOG" id="KOG3417">
    <property type="taxonomic scope" value="Eukaryota"/>
</dbReference>
<dbReference type="PANTHER" id="PTHR23113:SF354">
    <property type="entry name" value="BUD SITE SELECTION PROTEIN 5"/>
    <property type="match status" value="1"/>
</dbReference>
<organism evidence="9 10">
    <name type="scientific">Moniliophthora roreri</name>
    <name type="common">Frosty pod rot fungus</name>
    <name type="synonym">Monilia roreri</name>
    <dbReference type="NCBI Taxonomy" id="221103"/>
    <lineage>
        <taxon>Eukaryota</taxon>
        <taxon>Fungi</taxon>
        <taxon>Dikarya</taxon>
        <taxon>Basidiomycota</taxon>
        <taxon>Agaricomycotina</taxon>
        <taxon>Agaricomycetes</taxon>
        <taxon>Agaricomycetidae</taxon>
        <taxon>Agaricales</taxon>
        <taxon>Marasmiineae</taxon>
        <taxon>Marasmiaceae</taxon>
        <taxon>Moniliophthora</taxon>
    </lineage>
</organism>
<evidence type="ECO:0008006" key="11">
    <source>
        <dbReference type="Google" id="ProtNLM"/>
    </source>
</evidence>
<dbReference type="GO" id="GO:0005085">
    <property type="term" value="F:guanyl-nucleotide exchange factor activity"/>
    <property type="evidence" value="ECO:0007669"/>
    <property type="project" value="UniProtKB-KW"/>
</dbReference>
<feature type="compositionally biased region" description="Low complexity" evidence="5">
    <location>
        <begin position="65"/>
        <end position="98"/>
    </location>
</feature>
<dbReference type="EMBL" id="LATX01001621">
    <property type="protein sequence ID" value="KTB39978.1"/>
    <property type="molecule type" value="Genomic_DNA"/>
</dbReference>
<dbReference type="SUPFAM" id="SSF48366">
    <property type="entry name" value="Ras GEF"/>
    <property type="match status" value="1"/>
</dbReference>
<dbReference type="Pfam" id="PF07653">
    <property type="entry name" value="SH3_2"/>
    <property type="match status" value="1"/>
</dbReference>
<dbReference type="InterPro" id="IPR001895">
    <property type="entry name" value="RASGEF_cat_dom"/>
</dbReference>
<evidence type="ECO:0000256" key="3">
    <source>
        <dbReference type="PROSITE-ProRule" id="PRU00168"/>
    </source>
</evidence>
<evidence type="ECO:0000256" key="1">
    <source>
        <dbReference type="ARBA" id="ARBA00022443"/>
    </source>
</evidence>
<dbReference type="PROSITE" id="PS50212">
    <property type="entry name" value="RASGEF_NTER"/>
    <property type="match status" value="1"/>
</dbReference>
<keyword evidence="2 3" id="KW-0344">Guanine-nucleotide releasing factor</keyword>
<dbReference type="FunFam" id="2.30.30.40:FF:000072">
    <property type="entry name" value="Unconventional Myosin IB"/>
    <property type="match status" value="1"/>
</dbReference>
<dbReference type="PROSITE" id="PS50009">
    <property type="entry name" value="RASGEF_CAT"/>
    <property type="match status" value="1"/>
</dbReference>
<dbReference type="SMART" id="SM00147">
    <property type="entry name" value="RasGEF"/>
    <property type="match status" value="1"/>
</dbReference>
<dbReference type="PANTHER" id="PTHR23113">
    <property type="entry name" value="GUANINE NUCLEOTIDE EXCHANGE FACTOR"/>
    <property type="match status" value="1"/>
</dbReference>
<dbReference type="InterPro" id="IPR001452">
    <property type="entry name" value="SH3_domain"/>
</dbReference>
<protein>
    <recommendedName>
        <fullName evidence="11">Ras GEF</fullName>
    </recommendedName>
</protein>
<feature type="domain" description="SH3" evidence="6">
    <location>
        <begin position="110"/>
        <end position="170"/>
    </location>
</feature>
<feature type="region of interest" description="Disordered" evidence="5">
    <location>
        <begin position="57"/>
        <end position="107"/>
    </location>
</feature>
<feature type="region of interest" description="Disordered" evidence="5">
    <location>
        <begin position="681"/>
        <end position="752"/>
    </location>
</feature>
<evidence type="ECO:0000256" key="5">
    <source>
        <dbReference type="SAM" id="MobiDB-lite"/>
    </source>
</evidence>
<feature type="compositionally biased region" description="Polar residues" evidence="5">
    <location>
        <begin position="740"/>
        <end position="752"/>
    </location>
</feature>
<dbReference type="SMART" id="SM00229">
    <property type="entry name" value="RasGEFN"/>
    <property type="match status" value="1"/>
</dbReference>
<feature type="compositionally biased region" description="Low complexity" evidence="5">
    <location>
        <begin position="683"/>
        <end position="699"/>
    </location>
</feature>
<feature type="compositionally biased region" description="Basic and acidic residues" evidence="5">
    <location>
        <begin position="438"/>
        <end position="449"/>
    </location>
</feature>
<dbReference type="InterPro" id="IPR056685">
    <property type="entry name" value="DUF7783"/>
</dbReference>
<feature type="region of interest" description="Disordered" evidence="5">
    <location>
        <begin position="354"/>
        <end position="473"/>
    </location>
</feature>
<dbReference type="InterPro" id="IPR000651">
    <property type="entry name" value="Ras-like_Gua-exchang_fac_N"/>
</dbReference>
<dbReference type="InterPro" id="IPR019804">
    <property type="entry name" value="Ras_G-nucl-exch_fac_CS"/>
</dbReference>
<dbReference type="InterPro" id="IPR008937">
    <property type="entry name" value="Ras-like_GEF"/>
</dbReference>
<gene>
    <name evidence="9" type="ORF">WG66_7448</name>
</gene>
<dbReference type="SMART" id="SM00326">
    <property type="entry name" value="SH3"/>
    <property type="match status" value="1"/>
</dbReference>
<dbReference type="Pfam" id="PF25006">
    <property type="entry name" value="DUF7783"/>
    <property type="match status" value="1"/>
</dbReference>
<dbReference type="PROSITE" id="PS50002">
    <property type="entry name" value="SH3"/>
    <property type="match status" value="1"/>
</dbReference>
<evidence type="ECO:0000256" key="2">
    <source>
        <dbReference type="ARBA" id="ARBA00022658"/>
    </source>
</evidence>
<dbReference type="CDD" id="cd06224">
    <property type="entry name" value="REM"/>
    <property type="match status" value="1"/>
</dbReference>
<comment type="caution">
    <text evidence="9">The sequence shown here is derived from an EMBL/GenBank/DDBJ whole genome shotgun (WGS) entry which is preliminary data.</text>
</comment>
<dbReference type="GO" id="GO:0005886">
    <property type="term" value="C:plasma membrane"/>
    <property type="evidence" value="ECO:0007669"/>
    <property type="project" value="TreeGrafter"/>
</dbReference>
<evidence type="ECO:0000256" key="4">
    <source>
        <dbReference type="PROSITE-ProRule" id="PRU00192"/>
    </source>
</evidence>
<dbReference type="InterPro" id="IPR036964">
    <property type="entry name" value="RASGEF_cat_dom_sf"/>
</dbReference>
<evidence type="ECO:0000259" key="6">
    <source>
        <dbReference type="PROSITE" id="PS50002"/>
    </source>
</evidence>
<reference evidence="9 10" key="1">
    <citation type="submission" date="2015-12" db="EMBL/GenBank/DDBJ databases">
        <title>Draft genome sequence of Moniliophthora roreri, the causal agent of frosty pod rot of cacao.</title>
        <authorList>
            <person name="Aime M.C."/>
            <person name="Diaz-Valderrama J.R."/>
            <person name="Kijpornyongpan T."/>
            <person name="Phillips-Mora W."/>
        </authorList>
    </citation>
    <scope>NUCLEOTIDE SEQUENCE [LARGE SCALE GENOMIC DNA]</scope>
    <source>
        <strain evidence="9 10">MCA 2952</strain>
    </source>
</reference>
<evidence type="ECO:0000259" key="8">
    <source>
        <dbReference type="PROSITE" id="PS50212"/>
    </source>
</evidence>
<sequence length="1258" mass="138331">MYMSSNLKIDTSVSSVAGPSSGFQASAERGTFLTSPPASSLAVTRINRSRTISNASSVSSLDIISPQTSSSTNASTTSLALPSSRRSPSPNLVSPLSLDGEDSEGEERAPMAEYVLAMHDYSQPEGSTCLSFRAGQVIHVLNRDPSGWWDGELEGRRGWFPSNYVNADVDLPVVGGEDDQTISRTRTHTYTRSNASAPAPPTDYSLSRSRLPSGNSDIESYVPPLMVPLLHGLSLLQSAARANRITHFQPSTACIISCVRSILTATDTLNREAPILARYPSLAIERKLILSTLASLVSQTKRASEDEVDEDMLELEVDAMLRLAQQVFTLIRRFLAVAVQCGIELPERRESVSIMSEMHEGDETVVEGESSVRPSELEPKPSVVDTGRTPTKAAFRRRPGTPGGRAKSLGDLRNRAKHQKLSGGSPIPPLPNRPQANQERDRVHTHKQEMSVSSTASSSSLSSLGTTTIMPVRPPFPSGPCTVGQVIEALRYTHDHYLSTIAAFIGHAHTHSRSSHASSTGHMYDLVREIVEMSCKLLAIIEAVLQHPDVPNHKFEPLKAAKESLYNVTTDLAEAVRLLTLPLSPSITEEAEKQSLLRTATHALRAGGELSGTVKLCLNRSLGDRPFILHIPSLGDPDGTQKYQLTKAASSSALGNHYSTADEEDLTIQPQNGVRNLEINEASSGSESSSFSKSSSSRSADTNVTSPEDVKPPPLVISQAPVESDLASPTSFMRTDEDGQTTWEGSTRNLGMTTPGLEEKIFNGDLPAIPPQPPMPDLVADPAGFLYRPDYSPEDIAYNTDGLIVGATLDVLVEHLTPHGSIVDSAFSAVFFMTFRLFCSPVEFANALITRYNLVPPPGLSPEQDHLWRHRKGLPVRLRVSNTIKQWLETYWRPHPDNTALPLLENFTREALHVVFPGPAERILDLIRMYSESSQTIFSPNKDRARDPGMSLNPPSAVILNAEIPRPTMTKTLLAALRARNFASIAITDFDALELARQLTIMECNLYCAVSPEEILESGQECAKSPVNVKAVSSLSTAITGWVAESILDEHDTKKRTALVKFCIKVADKCTSLHNFSTFRSILAALDSSTIARLRDTWTGLPQKSRGQLEVMRRLADHSRNYREYRTRLRNTAPPAVPFLGIYLTDVTFCREGNPSHRNSPDKKLLNFNKYHKLARIVQDMQRFQVPYNLKAIPEVQEYLNFVFQDSRKNGDFHELYRRSLLLEPRQPADPTPTPSVERPMFLWTRSLSQASVLTSSS</sequence>
<name>A0A0W0FV06_MONRR</name>
<feature type="domain" description="N-terminal Ras-GEF" evidence="8">
    <location>
        <begin position="800"/>
        <end position="931"/>
    </location>
</feature>
<dbReference type="InterPro" id="IPR023578">
    <property type="entry name" value="Ras_GEF_dom_sf"/>
</dbReference>
<dbReference type="PROSITE" id="PS00720">
    <property type="entry name" value="RASGEF"/>
    <property type="match status" value="1"/>
</dbReference>
<dbReference type="Gene3D" id="1.10.840.10">
    <property type="entry name" value="Ras guanine-nucleotide exchange factors catalytic domain"/>
    <property type="match status" value="1"/>
</dbReference>
<feature type="compositionally biased region" description="Low complexity" evidence="5">
    <location>
        <begin position="451"/>
        <end position="468"/>
    </location>
</feature>
<dbReference type="CDD" id="cd00155">
    <property type="entry name" value="RasGEF"/>
    <property type="match status" value="1"/>
</dbReference>
<keyword evidence="1 4" id="KW-0728">SH3 domain</keyword>
<feature type="region of interest" description="Disordered" evidence="5">
    <location>
        <begin position="186"/>
        <end position="211"/>
    </location>
</feature>